<dbReference type="Proteomes" id="UP000504629">
    <property type="component" value="Unplaced"/>
</dbReference>
<dbReference type="InterPro" id="IPR002110">
    <property type="entry name" value="Ankyrin_rpt"/>
</dbReference>
<dbReference type="PANTHER" id="PTHR24171">
    <property type="entry name" value="ANKYRIN REPEAT DOMAIN-CONTAINING PROTEIN 39-RELATED"/>
    <property type="match status" value="1"/>
</dbReference>
<dbReference type="PROSITE" id="PS50088">
    <property type="entry name" value="ANK_REPEAT"/>
    <property type="match status" value="3"/>
</dbReference>
<keyword evidence="4" id="KW-1185">Reference proteome</keyword>
<dbReference type="KEGG" id="bman:114252757"/>
<reference evidence="5" key="1">
    <citation type="submission" date="2025-08" db="UniProtKB">
        <authorList>
            <consortium name="RefSeq"/>
        </authorList>
    </citation>
    <scope>IDENTIFICATION</scope>
    <source>
        <tissue evidence="5">Silk gland</tissue>
    </source>
</reference>
<proteinExistence type="predicted"/>
<accession>A0A6J2KQE7</accession>
<feature type="repeat" description="ANK" evidence="3">
    <location>
        <begin position="98"/>
        <end position="130"/>
    </location>
</feature>
<dbReference type="AlphaFoldDB" id="A0A6J2KQE7"/>
<dbReference type="GeneID" id="114252757"/>
<dbReference type="PROSITE" id="PS50297">
    <property type="entry name" value="ANK_REP_REGION"/>
    <property type="match status" value="3"/>
</dbReference>
<evidence type="ECO:0000313" key="4">
    <source>
        <dbReference type="Proteomes" id="UP000504629"/>
    </source>
</evidence>
<sequence length="174" mass="19142">MSHKNCDHNNCAIVSTNSSVCQTLTEMDWERGLWNAAFHGDKDRVQYFIDKANNAKEIVNAPDNSGYTALHYAARSGHLDICKILLQNGANINAVTHGKVTSLHKAVAAGEVFVVKYLIQSGAKIDLQDNDGQTVLHKAVENNKLDLIPILLDACPDLKLIKNNKGHYATEFIS</sequence>
<feature type="repeat" description="ANK" evidence="3">
    <location>
        <begin position="65"/>
        <end position="97"/>
    </location>
</feature>
<protein>
    <submittedName>
        <fullName evidence="5">Ankyrin repeat domain-containing protein 39</fullName>
    </submittedName>
</protein>
<dbReference type="RefSeq" id="XP_028043182.1">
    <property type="nucleotide sequence ID" value="XM_028187381.1"/>
</dbReference>
<dbReference type="InterPro" id="IPR036770">
    <property type="entry name" value="Ankyrin_rpt-contain_sf"/>
</dbReference>
<dbReference type="OrthoDB" id="539213at2759"/>
<evidence type="ECO:0000256" key="2">
    <source>
        <dbReference type="ARBA" id="ARBA00023043"/>
    </source>
</evidence>
<dbReference type="Pfam" id="PF12796">
    <property type="entry name" value="Ank_2"/>
    <property type="match status" value="2"/>
</dbReference>
<dbReference type="PRINTS" id="PR01415">
    <property type="entry name" value="ANKYRIN"/>
</dbReference>
<dbReference type="Gene3D" id="1.25.40.20">
    <property type="entry name" value="Ankyrin repeat-containing domain"/>
    <property type="match status" value="1"/>
</dbReference>
<gene>
    <name evidence="5" type="primary">LOC114252757</name>
</gene>
<dbReference type="SUPFAM" id="SSF48403">
    <property type="entry name" value="Ankyrin repeat"/>
    <property type="match status" value="1"/>
</dbReference>
<dbReference type="PANTHER" id="PTHR24171:SF9">
    <property type="entry name" value="ANKYRIN REPEAT DOMAIN-CONTAINING PROTEIN 39"/>
    <property type="match status" value="1"/>
</dbReference>
<feature type="repeat" description="ANK" evidence="3">
    <location>
        <begin position="131"/>
        <end position="163"/>
    </location>
</feature>
<dbReference type="SMART" id="SM00248">
    <property type="entry name" value="ANK"/>
    <property type="match status" value="4"/>
</dbReference>
<evidence type="ECO:0000256" key="3">
    <source>
        <dbReference type="PROSITE-ProRule" id="PRU00023"/>
    </source>
</evidence>
<evidence type="ECO:0000313" key="5">
    <source>
        <dbReference type="RefSeq" id="XP_028043182.1"/>
    </source>
</evidence>
<keyword evidence="2 3" id="KW-0040">ANK repeat</keyword>
<keyword evidence="1" id="KW-0677">Repeat</keyword>
<organism evidence="4 5">
    <name type="scientific">Bombyx mandarina</name>
    <name type="common">Wild silk moth</name>
    <name type="synonym">Wild silkworm</name>
    <dbReference type="NCBI Taxonomy" id="7092"/>
    <lineage>
        <taxon>Eukaryota</taxon>
        <taxon>Metazoa</taxon>
        <taxon>Ecdysozoa</taxon>
        <taxon>Arthropoda</taxon>
        <taxon>Hexapoda</taxon>
        <taxon>Insecta</taxon>
        <taxon>Pterygota</taxon>
        <taxon>Neoptera</taxon>
        <taxon>Endopterygota</taxon>
        <taxon>Lepidoptera</taxon>
        <taxon>Glossata</taxon>
        <taxon>Ditrysia</taxon>
        <taxon>Bombycoidea</taxon>
        <taxon>Bombycidae</taxon>
        <taxon>Bombycinae</taxon>
        <taxon>Bombyx</taxon>
    </lineage>
</organism>
<evidence type="ECO:0000256" key="1">
    <source>
        <dbReference type="ARBA" id="ARBA00022737"/>
    </source>
</evidence>
<name>A0A6J2KQE7_BOMMA</name>